<dbReference type="EMBL" id="JAEUBF010000117">
    <property type="protein sequence ID" value="KAH3680425.1"/>
    <property type="molecule type" value="Genomic_DNA"/>
</dbReference>
<protein>
    <submittedName>
        <fullName evidence="1">Uncharacterized protein</fullName>
    </submittedName>
</protein>
<proteinExistence type="predicted"/>
<comment type="caution">
    <text evidence="1">The sequence shown here is derived from an EMBL/GenBank/DDBJ whole genome shotgun (WGS) entry which is preliminary data.</text>
</comment>
<reference evidence="1" key="2">
    <citation type="submission" date="2021-01" db="EMBL/GenBank/DDBJ databases">
        <authorList>
            <person name="Schikora-Tamarit M.A."/>
        </authorList>
    </citation>
    <scope>NUCLEOTIDE SEQUENCE</scope>
    <source>
        <strain evidence="1">CBS6341</strain>
    </source>
</reference>
<dbReference type="AlphaFoldDB" id="A0A9P8PZI4"/>
<organism evidence="1 2">
    <name type="scientific">Wickerhamomyces mucosus</name>
    <dbReference type="NCBI Taxonomy" id="1378264"/>
    <lineage>
        <taxon>Eukaryota</taxon>
        <taxon>Fungi</taxon>
        <taxon>Dikarya</taxon>
        <taxon>Ascomycota</taxon>
        <taxon>Saccharomycotina</taxon>
        <taxon>Saccharomycetes</taxon>
        <taxon>Phaffomycetales</taxon>
        <taxon>Wickerhamomycetaceae</taxon>
        <taxon>Wickerhamomyces</taxon>
    </lineage>
</organism>
<sequence length="79" mass="8186">MLYEPLPSPDSEASPPVALLKTIPIETPAIKPITTGNGYEVALAPAVVTPAPATKTTASTPSLKVVTAGKRNIAYFLPK</sequence>
<accession>A0A9P8PZI4</accession>
<evidence type="ECO:0000313" key="2">
    <source>
        <dbReference type="Proteomes" id="UP000769528"/>
    </source>
</evidence>
<dbReference type="Proteomes" id="UP000769528">
    <property type="component" value="Unassembled WGS sequence"/>
</dbReference>
<evidence type="ECO:0000313" key="1">
    <source>
        <dbReference type="EMBL" id="KAH3680425.1"/>
    </source>
</evidence>
<name>A0A9P8PZI4_9ASCO</name>
<keyword evidence="2" id="KW-1185">Reference proteome</keyword>
<gene>
    <name evidence="1" type="ORF">WICMUC_000356</name>
</gene>
<reference evidence="1" key="1">
    <citation type="journal article" date="2021" name="Open Biol.">
        <title>Shared evolutionary footprints suggest mitochondrial oxidative damage underlies multiple complex I losses in fungi.</title>
        <authorList>
            <person name="Schikora-Tamarit M.A."/>
            <person name="Marcet-Houben M."/>
            <person name="Nosek J."/>
            <person name="Gabaldon T."/>
        </authorList>
    </citation>
    <scope>NUCLEOTIDE SEQUENCE</scope>
    <source>
        <strain evidence="1">CBS6341</strain>
    </source>
</reference>